<evidence type="ECO:0000256" key="1">
    <source>
        <dbReference type="SAM" id="Phobius"/>
    </source>
</evidence>
<dbReference type="EMBL" id="MT144468">
    <property type="protein sequence ID" value="QJA53991.1"/>
    <property type="molecule type" value="Genomic_DNA"/>
</dbReference>
<name>A0A6H2A2W4_9ZZZZ</name>
<keyword evidence="1" id="KW-0812">Transmembrane</keyword>
<evidence type="ECO:0000313" key="4">
    <source>
        <dbReference type="EMBL" id="QJA92263.1"/>
    </source>
</evidence>
<gene>
    <name evidence="3" type="ORF">MM415A01099_0020</name>
    <name evidence="4" type="ORF">MM415B04762_0003</name>
    <name evidence="2" type="ORF">TM448A04263_0002</name>
    <name evidence="5" type="ORF">TM448B04469_0009</name>
</gene>
<sequence>MTDNGKSITNRVIAVLIVLILAAYGIIVADTRTSITTNAAKIEAVMERKVEKEQYYRDIGDIKNTLTAMDGKLDRMRR</sequence>
<protein>
    <submittedName>
        <fullName evidence="2">Uncharacterized protein</fullName>
    </submittedName>
</protein>
<accession>A0A6H2A2W4</accession>
<dbReference type="EMBL" id="MT145082">
    <property type="protein sequence ID" value="QJI03379.1"/>
    <property type="molecule type" value="Genomic_DNA"/>
</dbReference>
<organism evidence="2">
    <name type="scientific">viral metagenome</name>
    <dbReference type="NCBI Taxonomy" id="1070528"/>
    <lineage>
        <taxon>unclassified sequences</taxon>
        <taxon>metagenomes</taxon>
        <taxon>organismal metagenomes</taxon>
    </lineage>
</organism>
<evidence type="ECO:0000313" key="2">
    <source>
        <dbReference type="EMBL" id="QJA53991.1"/>
    </source>
</evidence>
<dbReference type="EMBL" id="MT142328">
    <property type="protein sequence ID" value="QJA78269.1"/>
    <property type="molecule type" value="Genomic_DNA"/>
</dbReference>
<feature type="transmembrane region" description="Helical" evidence="1">
    <location>
        <begin position="12"/>
        <end position="29"/>
    </location>
</feature>
<proteinExistence type="predicted"/>
<evidence type="ECO:0000313" key="5">
    <source>
        <dbReference type="EMBL" id="QJI03379.1"/>
    </source>
</evidence>
<keyword evidence="1" id="KW-1133">Transmembrane helix</keyword>
<dbReference type="EMBL" id="MT143052">
    <property type="protein sequence ID" value="QJA92263.1"/>
    <property type="molecule type" value="Genomic_DNA"/>
</dbReference>
<dbReference type="AlphaFoldDB" id="A0A6H2A2W4"/>
<reference evidence="2" key="1">
    <citation type="submission" date="2020-03" db="EMBL/GenBank/DDBJ databases">
        <title>The deep terrestrial virosphere.</title>
        <authorList>
            <person name="Holmfeldt K."/>
            <person name="Nilsson E."/>
            <person name="Simone D."/>
            <person name="Lopez-Fernandez M."/>
            <person name="Wu X."/>
            <person name="de Brujin I."/>
            <person name="Lundin D."/>
            <person name="Andersson A."/>
            <person name="Bertilsson S."/>
            <person name="Dopson M."/>
        </authorList>
    </citation>
    <scope>NUCLEOTIDE SEQUENCE</scope>
    <source>
        <strain evidence="3">MM415A01099</strain>
        <strain evidence="4">MM415B04762</strain>
        <strain evidence="2">TM448A04263</strain>
        <strain evidence="5">TM448B04469</strain>
    </source>
</reference>
<evidence type="ECO:0000313" key="3">
    <source>
        <dbReference type="EMBL" id="QJA78269.1"/>
    </source>
</evidence>
<keyword evidence="1" id="KW-0472">Membrane</keyword>